<evidence type="ECO:0000256" key="7">
    <source>
        <dbReference type="PIRSR" id="PIRSR604808-3"/>
    </source>
</evidence>
<feature type="binding site" evidence="6">
    <location>
        <position position="152"/>
    </location>
    <ligand>
        <name>Mg(2+)</name>
        <dbReference type="ChEBI" id="CHEBI:18420"/>
        <label>1</label>
    </ligand>
</feature>
<dbReference type="Pfam" id="PF03372">
    <property type="entry name" value="Exo_endo_phos"/>
    <property type="match status" value="1"/>
</dbReference>
<feature type="domain" description="Endonuclease/exonuclease/phosphatase" evidence="8">
    <location>
        <begin position="4"/>
        <end position="250"/>
    </location>
</feature>
<evidence type="ECO:0000256" key="3">
    <source>
        <dbReference type="ARBA" id="ARBA00022801"/>
    </source>
</evidence>
<protein>
    <submittedName>
        <fullName evidence="9">Exodeoxyribonuclease-3</fullName>
        <ecNumber evidence="9">3.1.11.2</ecNumber>
    </submittedName>
</protein>
<comment type="caution">
    <text evidence="9">The sequence shown here is derived from an EMBL/GenBank/DDBJ whole genome shotgun (WGS) entry which is preliminary data.</text>
</comment>
<gene>
    <name evidence="9" type="ORF">J2S73_002031</name>
</gene>
<evidence type="ECO:0000256" key="6">
    <source>
        <dbReference type="PIRSR" id="PIRSR604808-2"/>
    </source>
</evidence>
<feature type="active site" evidence="5">
    <location>
        <position position="109"/>
    </location>
</feature>
<feature type="site" description="Important for catalytic activity" evidence="7">
    <location>
        <position position="220"/>
    </location>
</feature>
<dbReference type="PROSITE" id="PS51435">
    <property type="entry name" value="AP_NUCLEASE_F1_4"/>
    <property type="match status" value="1"/>
</dbReference>
<dbReference type="InterPro" id="IPR005135">
    <property type="entry name" value="Endo/exonuclease/phosphatase"/>
</dbReference>
<dbReference type="EC" id="3.1.11.2" evidence="9"/>
<dbReference type="PANTHER" id="PTHR43250:SF2">
    <property type="entry name" value="EXODEOXYRIBONUCLEASE III"/>
    <property type="match status" value="1"/>
</dbReference>
<dbReference type="GO" id="GO:0008311">
    <property type="term" value="F:double-stranded DNA 3'-5' DNA exonuclease activity"/>
    <property type="evidence" value="ECO:0007669"/>
    <property type="project" value="UniProtKB-EC"/>
</dbReference>
<name>A0AAE3VNW9_9HYPH</name>
<dbReference type="EMBL" id="JAUSUL010000002">
    <property type="protein sequence ID" value="MDQ0315574.1"/>
    <property type="molecule type" value="Genomic_DNA"/>
</dbReference>
<accession>A0AAE3VNW9</accession>
<keyword evidence="2 6" id="KW-0479">Metal-binding</keyword>
<dbReference type="Proteomes" id="UP001229244">
    <property type="component" value="Unassembled WGS sequence"/>
</dbReference>
<evidence type="ECO:0000256" key="2">
    <source>
        <dbReference type="ARBA" id="ARBA00022723"/>
    </source>
</evidence>
<evidence type="ECO:0000259" key="8">
    <source>
        <dbReference type="Pfam" id="PF03372"/>
    </source>
</evidence>
<keyword evidence="4 6" id="KW-0460">Magnesium</keyword>
<evidence type="ECO:0000256" key="5">
    <source>
        <dbReference type="PIRSR" id="PIRSR604808-1"/>
    </source>
</evidence>
<feature type="binding site" evidence="6">
    <location>
        <position position="249"/>
    </location>
    <ligand>
        <name>Mg(2+)</name>
        <dbReference type="ChEBI" id="CHEBI:18420"/>
        <label>1</label>
    </ligand>
</feature>
<proteinExistence type="inferred from homology"/>
<feature type="active site" description="Proton acceptor" evidence="5">
    <location>
        <position position="250"/>
    </location>
</feature>
<evidence type="ECO:0000313" key="9">
    <source>
        <dbReference type="EMBL" id="MDQ0315574.1"/>
    </source>
</evidence>
<dbReference type="GO" id="GO:0046872">
    <property type="term" value="F:metal ion binding"/>
    <property type="evidence" value="ECO:0007669"/>
    <property type="project" value="UniProtKB-KW"/>
</dbReference>
<feature type="binding site" evidence="6">
    <location>
        <position position="34"/>
    </location>
    <ligand>
        <name>Mg(2+)</name>
        <dbReference type="ChEBI" id="CHEBI:18420"/>
        <label>1</label>
    </ligand>
</feature>
<evidence type="ECO:0000313" key="10">
    <source>
        <dbReference type="Proteomes" id="UP001229244"/>
    </source>
</evidence>
<dbReference type="NCBIfam" id="TIGR00633">
    <property type="entry name" value="xth"/>
    <property type="match status" value="1"/>
</dbReference>
<keyword evidence="6" id="KW-0464">Manganese</keyword>
<feature type="binding site" evidence="6">
    <location>
        <position position="150"/>
    </location>
    <ligand>
        <name>Mg(2+)</name>
        <dbReference type="ChEBI" id="CHEBI:18420"/>
        <label>1</label>
    </ligand>
</feature>
<keyword evidence="3 9" id="KW-0378">Hydrolase</keyword>
<reference evidence="9" key="1">
    <citation type="submission" date="2023-07" db="EMBL/GenBank/DDBJ databases">
        <title>Genomic Encyclopedia of Type Strains, Phase IV (KMG-IV): sequencing the most valuable type-strain genomes for metagenomic binning, comparative biology and taxonomic classification.</title>
        <authorList>
            <person name="Goeker M."/>
        </authorList>
    </citation>
    <scope>NUCLEOTIDE SEQUENCE</scope>
    <source>
        <strain evidence="9">DSM 21202</strain>
    </source>
</reference>
<feature type="binding site" evidence="6">
    <location>
        <position position="250"/>
    </location>
    <ligand>
        <name>Mg(2+)</name>
        <dbReference type="ChEBI" id="CHEBI:18420"/>
        <label>1</label>
    </ligand>
</feature>
<feature type="active site" description="Proton donor/acceptor" evidence="5">
    <location>
        <position position="150"/>
    </location>
</feature>
<dbReference type="CDD" id="cd09086">
    <property type="entry name" value="ExoIII-like_AP-endo"/>
    <property type="match status" value="1"/>
</dbReference>
<dbReference type="Gene3D" id="3.60.10.10">
    <property type="entry name" value="Endonuclease/exonuclease/phosphatase"/>
    <property type="match status" value="1"/>
</dbReference>
<dbReference type="InterPro" id="IPR004808">
    <property type="entry name" value="AP_endonuc_1"/>
</dbReference>
<dbReference type="SUPFAM" id="SSF56219">
    <property type="entry name" value="DNase I-like"/>
    <property type="match status" value="1"/>
</dbReference>
<feature type="binding site" evidence="6">
    <location>
        <position position="7"/>
    </location>
    <ligand>
        <name>Mg(2+)</name>
        <dbReference type="ChEBI" id="CHEBI:18420"/>
        <label>1</label>
    </ligand>
</feature>
<dbReference type="InterPro" id="IPR036691">
    <property type="entry name" value="Endo/exonu/phosph_ase_sf"/>
</dbReference>
<evidence type="ECO:0000256" key="4">
    <source>
        <dbReference type="ARBA" id="ARBA00022842"/>
    </source>
</evidence>
<dbReference type="GO" id="GO:0006281">
    <property type="term" value="P:DNA repair"/>
    <property type="evidence" value="ECO:0007669"/>
    <property type="project" value="InterPro"/>
</dbReference>
<keyword evidence="10" id="KW-1185">Reference proteome</keyword>
<sequence>MKIATWNINGVKARLDAATLWLEEASPDIACLQEIKSVDEAFPAEAFERLGYNVTTHGQKGFNGVAILSKRPLEDPVRGLDGAPDDVQARYLEGVVSTDEGVVRVASIYLPNGNPVESEKFAYKLAWAERLIARAGELLANEEPVVLAGDYNVIPEPIDAKKPEAWTNDALFQPESRAFYRRLQAMGYLDAVRATTDEAVYTFWDYQAGAWQKDNGIRIDHLLLSPQAADRLETVEIAKDVRGRDKPSDHVPVIATLAV</sequence>
<feature type="site" description="Transition state stabilizer" evidence="7">
    <location>
        <position position="152"/>
    </location>
</feature>
<dbReference type="RefSeq" id="WP_306885402.1">
    <property type="nucleotide sequence ID" value="NZ_JAUSUL010000002.1"/>
</dbReference>
<evidence type="ECO:0000256" key="1">
    <source>
        <dbReference type="ARBA" id="ARBA00007092"/>
    </source>
</evidence>
<comment type="cofactor">
    <cofactor evidence="6">
        <name>Mg(2+)</name>
        <dbReference type="ChEBI" id="CHEBI:18420"/>
    </cofactor>
    <cofactor evidence="6">
        <name>Mn(2+)</name>
        <dbReference type="ChEBI" id="CHEBI:29035"/>
    </cofactor>
    <text evidence="6">Probably binds two magnesium or manganese ions per subunit.</text>
</comment>
<dbReference type="NCBIfam" id="TIGR00195">
    <property type="entry name" value="exoDNase_III"/>
    <property type="match status" value="1"/>
</dbReference>
<dbReference type="InterPro" id="IPR037493">
    <property type="entry name" value="ExoIII-like"/>
</dbReference>
<feature type="site" description="Interaction with DNA substrate" evidence="7">
    <location>
        <position position="250"/>
    </location>
</feature>
<comment type="similarity">
    <text evidence="1">Belongs to the DNA repair enzymes AP/ExoA family.</text>
</comment>
<dbReference type="PANTHER" id="PTHR43250">
    <property type="entry name" value="EXODEOXYRIBONUCLEASE III"/>
    <property type="match status" value="1"/>
</dbReference>
<dbReference type="AlphaFoldDB" id="A0AAE3VNW9"/>
<organism evidence="9 10">
    <name type="scientific">Amorphus orientalis</name>
    <dbReference type="NCBI Taxonomy" id="649198"/>
    <lineage>
        <taxon>Bacteria</taxon>
        <taxon>Pseudomonadati</taxon>
        <taxon>Pseudomonadota</taxon>
        <taxon>Alphaproteobacteria</taxon>
        <taxon>Hyphomicrobiales</taxon>
        <taxon>Amorphaceae</taxon>
        <taxon>Amorphus</taxon>
    </lineage>
</organism>